<dbReference type="SUPFAM" id="SSF55073">
    <property type="entry name" value="Nucleotide cyclase"/>
    <property type="match status" value="1"/>
</dbReference>
<reference evidence="3" key="1">
    <citation type="submission" date="2020-12" db="EMBL/GenBank/DDBJ databases">
        <title>The genome sequence of Inhella sp. 4Y17.</title>
        <authorList>
            <person name="Liu Y."/>
        </authorList>
    </citation>
    <scope>NUCLEOTIDE SEQUENCE</scope>
    <source>
        <strain evidence="3">4Y10</strain>
    </source>
</reference>
<dbReference type="RefSeq" id="WP_198101422.1">
    <property type="nucleotide sequence ID" value="NZ_JAEDAL010000007.1"/>
</dbReference>
<dbReference type="PANTHER" id="PTHR44757:SF2">
    <property type="entry name" value="BIOFILM ARCHITECTURE MAINTENANCE PROTEIN MBAA"/>
    <property type="match status" value="1"/>
</dbReference>
<sequence length="324" mass="34994">MTGLDSDHAGPEMAGPQWALLEALGAFWAVKRAPGGPYVAASTQFKRLLGIGEGELGTLADVDLFHSEDAAALRRGDQQALALGQPQTVEQRVEVGGRRRAFTLVRLPLDGAGLACAWLERTDSVQRDTQLARAMRQIEQHQAEIEGLRREMQAGLERDEFTGLQVRGPFEEALQREIDLSLREQREFSVVLLALDGAETTPASSLDPEGNKRLLAAVGRLLRANTRAMDMASRVDEARFAVLLSGVGLATAYQRMDQVRRQAIQQIVAWDGRDLGLSLSMGVASFPLSAASAGELIAAAQRALKAAQSRGGQQMALASIPFRA</sequence>
<dbReference type="SUPFAM" id="SSF55785">
    <property type="entry name" value="PYP-like sensor domain (PAS domain)"/>
    <property type="match status" value="1"/>
</dbReference>
<dbReference type="PANTHER" id="PTHR44757">
    <property type="entry name" value="DIGUANYLATE CYCLASE DGCP"/>
    <property type="match status" value="1"/>
</dbReference>
<dbReference type="InterPro" id="IPR000014">
    <property type="entry name" value="PAS"/>
</dbReference>
<protein>
    <submittedName>
        <fullName evidence="3">Diguanylate cyclase</fullName>
    </submittedName>
</protein>
<dbReference type="InterPro" id="IPR013656">
    <property type="entry name" value="PAS_4"/>
</dbReference>
<keyword evidence="1" id="KW-0175">Coiled coil</keyword>
<feature type="coiled-coil region" evidence="1">
    <location>
        <begin position="131"/>
        <end position="158"/>
    </location>
</feature>
<dbReference type="AlphaFoldDB" id="A0A931J1T8"/>
<organism evidence="3 4">
    <name type="scientific">Inhella gelatinilytica</name>
    <dbReference type="NCBI Taxonomy" id="2795030"/>
    <lineage>
        <taxon>Bacteria</taxon>
        <taxon>Pseudomonadati</taxon>
        <taxon>Pseudomonadota</taxon>
        <taxon>Betaproteobacteria</taxon>
        <taxon>Burkholderiales</taxon>
        <taxon>Sphaerotilaceae</taxon>
        <taxon>Inhella</taxon>
    </lineage>
</organism>
<dbReference type="InterPro" id="IPR029787">
    <property type="entry name" value="Nucleotide_cyclase"/>
</dbReference>
<evidence type="ECO:0000259" key="2">
    <source>
        <dbReference type="PROSITE" id="PS50887"/>
    </source>
</evidence>
<accession>A0A931J1T8</accession>
<dbReference type="EMBL" id="JAEDAL010000007">
    <property type="protein sequence ID" value="MBH9553801.1"/>
    <property type="molecule type" value="Genomic_DNA"/>
</dbReference>
<dbReference type="InterPro" id="IPR035965">
    <property type="entry name" value="PAS-like_dom_sf"/>
</dbReference>
<comment type="caution">
    <text evidence="3">The sequence shown here is derived from an EMBL/GenBank/DDBJ whole genome shotgun (WGS) entry which is preliminary data.</text>
</comment>
<dbReference type="Proteomes" id="UP000620139">
    <property type="component" value="Unassembled WGS sequence"/>
</dbReference>
<dbReference type="Pfam" id="PF00990">
    <property type="entry name" value="GGDEF"/>
    <property type="match status" value="1"/>
</dbReference>
<dbReference type="PROSITE" id="PS50887">
    <property type="entry name" value="GGDEF"/>
    <property type="match status" value="1"/>
</dbReference>
<dbReference type="InterPro" id="IPR043128">
    <property type="entry name" value="Rev_trsase/Diguanyl_cyclase"/>
</dbReference>
<gene>
    <name evidence="3" type="ORF">I7X43_13200</name>
</gene>
<dbReference type="Gene3D" id="3.30.70.270">
    <property type="match status" value="1"/>
</dbReference>
<dbReference type="SMART" id="SM00267">
    <property type="entry name" value="GGDEF"/>
    <property type="match status" value="1"/>
</dbReference>
<dbReference type="CDD" id="cd00130">
    <property type="entry name" value="PAS"/>
    <property type="match status" value="1"/>
</dbReference>
<dbReference type="NCBIfam" id="TIGR00254">
    <property type="entry name" value="GGDEF"/>
    <property type="match status" value="1"/>
</dbReference>
<evidence type="ECO:0000256" key="1">
    <source>
        <dbReference type="SAM" id="Coils"/>
    </source>
</evidence>
<evidence type="ECO:0000313" key="3">
    <source>
        <dbReference type="EMBL" id="MBH9553801.1"/>
    </source>
</evidence>
<name>A0A931J1T8_9BURK</name>
<evidence type="ECO:0000313" key="4">
    <source>
        <dbReference type="Proteomes" id="UP000620139"/>
    </source>
</evidence>
<keyword evidence="4" id="KW-1185">Reference proteome</keyword>
<dbReference type="InterPro" id="IPR052155">
    <property type="entry name" value="Biofilm_reg_signaling"/>
</dbReference>
<feature type="domain" description="GGDEF" evidence="2">
    <location>
        <begin position="186"/>
        <end position="320"/>
    </location>
</feature>
<dbReference type="Pfam" id="PF08448">
    <property type="entry name" value="PAS_4"/>
    <property type="match status" value="1"/>
</dbReference>
<proteinExistence type="predicted"/>
<dbReference type="InterPro" id="IPR000160">
    <property type="entry name" value="GGDEF_dom"/>
</dbReference>